<evidence type="ECO:0000256" key="1">
    <source>
        <dbReference type="ARBA" id="ARBA00017693"/>
    </source>
</evidence>
<evidence type="ECO:0000313" key="5">
    <source>
        <dbReference type="Proteomes" id="UP000321275"/>
    </source>
</evidence>
<dbReference type="InterPro" id="IPR007474">
    <property type="entry name" value="ApaG_domain"/>
</dbReference>
<dbReference type="NCBIfam" id="NF003967">
    <property type="entry name" value="PRK05461.1"/>
    <property type="match status" value="1"/>
</dbReference>
<comment type="caution">
    <text evidence="4">The sequence shown here is derived from an EMBL/GenBank/DDBJ whole genome shotgun (WGS) entry which is preliminary data.</text>
</comment>
<dbReference type="PANTHER" id="PTHR47191">
    <property type="entry name" value="OS05G0170800 PROTEIN"/>
    <property type="match status" value="1"/>
</dbReference>
<feature type="domain" description="ApaG" evidence="3">
    <location>
        <begin position="8"/>
        <end position="133"/>
    </location>
</feature>
<keyword evidence="5" id="KW-1185">Reference proteome</keyword>
<sequence length="133" mass="14674">MKPMGESESLTQAIRIDVEPSFQAEESSPAEQRYVFSYTITVHNHSRHSVQLLARHWKITQGSGQVQEVRGKGVVGKQPLIGPGQTFRYTSRAVLDGPVGVMEGAYTCIETATQTHFEVPIAPFRLAGPNQVH</sequence>
<dbReference type="InterPro" id="IPR023065">
    <property type="entry name" value="Uncharacterised_ApaG"/>
</dbReference>
<reference evidence="4 5" key="1">
    <citation type="submission" date="2019-07" db="EMBL/GenBank/DDBJ databases">
        <title>Whole genome shotgun sequence of Halomonas pacifica NBRC 102220.</title>
        <authorList>
            <person name="Hosoyama A."/>
            <person name="Uohara A."/>
            <person name="Ohji S."/>
            <person name="Ichikawa N."/>
        </authorList>
    </citation>
    <scope>NUCLEOTIDE SEQUENCE [LARGE SCALE GENOMIC DNA]</scope>
    <source>
        <strain evidence="4 5">NBRC 102220</strain>
    </source>
</reference>
<dbReference type="EMBL" id="BJUK01000004">
    <property type="protein sequence ID" value="GEK46216.1"/>
    <property type="molecule type" value="Genomic_DNA"/>
</dbReference>
<gene>
    <name evidence="2 4" type="primary">apaG</name>
    <name evidence="4" type="ORF">HPA02_04990</name>
</gene>
<evidence type="ECO:0000256" key="2">
    <source>
        <dbReference type="HAMAP-Rule" id="MF_00791"/>
    </source>
</evidence>
<dbReference type="InterPro" id="IPR050718">
    <property type="entry name" value="ApaG-like"/>
</dbReference>
<evidence type="ECO:0000313" key="4">
    <source>
        <dbReference type="EMBL" id="GEK46216.1"/>
    </source>
</evidence>
<dbReference type="HAMAP" id="MF_00791">
    <property type="entry name" value="ApaG"/>
    <property type="match status" value="1"/>
</dbReference>
<dbReference type="PROSITE" id="PS51087">
    <property type="entry name" value="APAG"/>
    <property type="match status" value="1"/>
</dbReference>
<name>A0A510X489_9GAMM</name>
<organism evidence="4 5">
    <name type="scientific">Bisbaumannia pacifica</name>
    <dbReference type="NCBI Taxonomy" id="77098"/>
    <lineage>
        <taxon>Bacteria</taxon>
        <taxon>Pseudomonadati</taxon>
        <taxon>Pseudomonadota</taxon>
        <taxon>Gammaproteobacteria</taxon>
        <taxon>Oceanospirillales</taxon>
        <taxon>Halomonadaceae</taxon>
        <taxon>Bisbaumannia</taxon>
    </lineage>
</organism>
<dbReference type="Pfam" id="PF04379">
    <property type="entry name" value="DUF525"/>
    <property type="match status" value="1"/>
</dbReference>
<dbReference type="SUPFAM" id="SSF110069">
    <property type="entry name" value="ApaG-like"/>
    <property type="match status" value="1"/>
</dbReference>
<protein>
    <recommendedName>
        <fullName evidence="1 2">Protein ApaG</fullName>
    </recommendedName>
</protein>
<dbReference type="AlphaFoldDB" id="A0A510X489"/>
<dbReference type="PANTHER" id="PTHR47191:SF2">
    <property type="entry name" value="OS05G0170800 PROTEIN"/>
    <property type="match status" value="1"/>
</dbReference>
<accession>A0A510X489</accession>
<dbReference type="InterPro" id="IPR036767">
    <property type="entry name" value="ApaG_sf"/>
</dbReference>
<dbReference type="Proteomes" id="UP000321275">
    <property type="component" value="Unassembled WGS sequence"/>
</dbReference>
<dbReference type="Gene3D" id="2.60.40.1470">
    <property type="entry name" value="ApaG domain"/>
    <property type="match status" value="1"/>
</dbReference>
<proteinExistence type="inferred from homology"/>
<evidence type="ECO:0000259" key="3">
    <source>
        <dbReference type="PROSITE" id="PS51087"/>
    </source>
</evidence>